<dbReference type="Proteomes" id="UP001281410">
    <property type="component" value="Unassembled WGS sequence"/>
</dbReference>
<evidence type="ECO:0000313" key="1">
    <source>
        <dbReference type="EMBL" id="KAK3212618.1"/>
    </source>
</evidence>
<keyword evidence="2" id="KW-1185">Reference proteome</keyword>
<name>A0AAE0E7S7_9ROSI</name>
<gene>
    <name evidence="1" type="ORF">Dsin_017324</name>
</gene>
<proteinExistence type="predicted"/>
<sequence length="151" mass="16716">MLLRYYGFGIDSLYKVGMVSATLPDPIWIRVDDPVPRPSMHPSPADSLELVVVLQVMAWSQFGVAFSGDGMYRRQARDPLDCGSVLGFVHPRISIDLGRWSGSTRPALVSGLSYQDRHAPMGLYLSRLLVVTFPVTTWVPIDEEIPAIADV</sequence>
<dbReference type="EMBL" id="JANJYJ010000005">
    <property type="protein sequence ID" value="KAK3212618.1"/>
    <property type="molecule type" value="Genomic_DNA"/>
</dbReference>
<comment type="caution">
    <text evidence="1">The sequence shown here is derived from an EMBL/GenBank/DDBJ whole genome shotgun (WGS) entry which is preliminary data.</text>
</comment>
<reference evidence="1" key="1">
    <citation type="journal article" date="2023" name="Plant J.">
        <title>Genome sequences and population genomics provide insights into the demographic history, inbreeding, and mutation load of two 'living fossil' tree species of Dipteronia.</title>
        <authorList>
            <person name="Feng Y."/>
            <person name="Comes H.P."/>
            <person name="Chen J."/>
            <person name="Zhu S."/>
            <person name="Lu R."/>
            <person name="Zhang X."/>
            <person name="Li P."/>
            <person name="Qiu J."/>
            <person name="Olsen K.M."/>
            <person name="Qiu Y."/>
        </authorList>
    </citation>
    <scope>NUCLEOTIDE SEQUENCE</scope>
    <source>
        <strain evidence="1">NBL</strain>
    </source>
</reference>
<evidence type="ECO:0000313" key="2">
    <source>
        <dbReference type="Proteomes" id="UP001281410"/>
    </source>
</evidence>
<dbReference type="AlphaFoldDB" id="A0AAE0E7S7"/>
<accession>A0AAE0E7S7</accession>
<organism evidence="1 2">
    <name type="scientific">Dipteronia sinensis</name>
    <dbReference type="NCBI Taxonomy" id="43782"/>
    <lineage>
        <taxon>Eukaryota</taxon>
        <taxon>Viridiplantae</taxon>
        <taxon>Streptophyta</taxon>
        <taxon>Embryophyta</taxon>
        <taxon>Tracheophyta</taxon>
        <taxon>Spermatophyta</taxon>
        <taxon>Magnoliopsida</taxon>
        <taxon>eudicotyledons</taxon>
        <taxon>Gunneridae</taxon>
        <taxon>Pentapetalae</taxon>
        <taxon>rosids</taxon>
        <taxon>malvids</taxon>
        <taxon>Sapindales</taxon>
        <taxon>Sapindaceae</taxon>
        <taxon>Hippocastanoideae</taxon>
        <taxon>Acereae</taxon>
        <taxon>Dipteronia</taxon>
    </lineage>
</organism>
<protein>
    <submittedName>
        <fullName evidence="1">Uncharacterized protein</fullName>
    </submittedName>
</protein>